<evidence type="ECO:0000313" key="9">
    <source>
        <dbReference type="EMBL" id="USQ94757.1"/>
    </source>
</evidence>
<evidence type="ECO:0000256" key="3">
    <source>
        <dbReference type="ARBA" id="ARBA00022801"/>
    </source>
</evidence>
<dbReference type="PROSITE" id="PS51257">
    <property type="entry name" value="PROKAR_LIPOPROTEIN"/>
    <property type="match status" value="1"/>
</dbReference>
<organism evidence="9 10">
    <name type="scientific">Caulobacter segnis</name>
    <dbReference type="NCBI Taxonomy" id="88688"/>
    <lineage>
        <taxon>Bacteria</taxon>
        <taxon>Pseudomonadati</taxon>
        <taxon>Pseudomonadota</taxon>
        <taxon>Alphaproteobacteria</taxon>
        <taxon>Caulobacterales</taxon>
        <taxon>Caulobacteraceae</taxon>
        <taxon>Caulobacter</taxon>
    </lineage>
</organism>
<feature type="signal peptide" evidence="4">
    <location>
        <begin position="1"/>
        <end position="27"/>
    </location>
</feature>
<dbReference type="InterPro" id="IPR016007">
    <property type="entry name" value="Alpha_rhamnosid"/>
</dbReference>
<feature type="domain" description="Bacterial alpha-L-rhamnosidase N-terminal" evidence="6">
    <location>
        <begin position="349"/>
        <end position="517"/>
    </location>
</feature>
<keyword evidence="4" id="KW-0732">Signal</keyword>
<dbReference type="Pfam" id="PF17389">
    <property type="entry name" value="Bac_rhamnosid6H"/>
    <property type="match status" value="1"/>
</dbReference>
<keyword evidence="3 9" id="KW-0378">Hydrolase</keyword>
<feature type="domain" description="Alpha-L-rhamnosidase concanavalin-like" evidence="5">
    <location>
        <begin position="529"/>
        <end position="631"/>
    </location>
</feature>
<dbReference type="Proteomes" id="UP001057520">
    <property type="component" value="Chromosome"/>
</dbReference>
<dbReference type="Pfam" id="PF17390">
    <property type="entry name" value="Bac_rhamnosid_C"/>
    <property type="match status" value="1"/>
</dbReference>
<dbReference type="InterPro" id="IPR008902">
    <property type="entry name" value="Rhamnosid_concanavalin"/>
</dbReference>
<evidence type="ECO:0000256" key="1">
    <source>
        <dbReference type="ARBA" id="ARBA00001445"/>
    </source>
</evidence>
<dbReference type="PIRSF" id="PIRSF010631">
    <property type="entry name" value="A-rhamnsds"/>
    <property type="match status" value="1"/>
</dbReference>
<evidence type="ECO:0000313" key="10">
    <source>
        <dbReference type="Proteomes" id="UP001057520"/>
    </source>
</evidence>
<dbReference type="Pfam" id="PF25788">
    <property type="entry name" value="Ig_Rha78A_N"/>
    <property type="match status" value="1"/>
</dbReference>
<dbReference type="InterPro" id="IPR035398">
    <property type="entry name" value="Bac_rhamnosid_C"/>
</dbReference>
<comment type="catalytic activity">
    <reaction evidence="1">
        <text>Hydrolysis of terminal non-reducing alpha-L-rhamnose residues in alpha-L-rhamnosides.</text>
        <dbReference type="EC" id="3.2.1.40"/>
    </reaction>
</comment>
<dbReference type="Pfam" id="PF08531">
    <property type="entry name" value="Bac_rhamnosid_N"/>
    <property type="match status" value="1"/>
</dbReference>
<dbReference type="InterPro" id="IPR008928">
    <property type="entry name" value="6-hairpin_glycosidase_sf"/>
</dbReference>
<dbReference type="PANTHER" id="PTHR33307">
    <property type="entry name" value="ALPHA-RHAMNOSIDASE (EUROFUNG)"/>
    <property type="match status" value="1"/>
</dbReference>
<accession>A0ABY4ZPN5</accession>
<reference evidence="9 10" key="1">
    <citation type="submission" date="2022-04" db="EMBL/GenBank/DDBJ databases">
        <title>Genome sequence of soybean root-associated Caulobacter segnis RL271.</title>
        <authorList>
            <person name="Longley R."/>
            <person name="Bonito G."/>
            <person name="Trigodet F."/>
            <person name="Crosson S."/>
            <person name="Fiebig A."/>
        </authorList>
    </citation>
    <scope>NUCLEOTIDE SEQUENCE [LARGE SCALE GENOMIC DNA]</scope>
    <source>
        <strain evidence="9 10">RL271</strain>
    </source>
</reference>
<evidence type="ECO:0000259" key="5">
    <source>
        <dbReference type="Pfam" id="PF05592"/>
    </source>
</evidence>
<dbReference type="GO" id="GO:0016787">
    <property type="term" value="F:hydrolase activity"/>
    <property type="evidence" value="ECO:0007669"/>
    <property type="project" value="UniProtKB-KW"/>
</dbReference>
<keyword evidence="10" id="KW-1185">Reference proteome</keyword>
<sequence>MTGPTRRDALSGAAALAACLTAGSARAATALTAPERLTSEHAAGPIGLEAARPRLAWTPPVARQSAWRVQVAASEADLLAGRLTWDSGKVADATAVEAVYAGPPLPARARRVWRVRLWDGDGRPGAWSAPAGFEMGLLAPRDWGEAAWIGRHLAPPRGWADLTLAVDFTLKGRFFDVLFRARPEGKTYGEAYTLRVGMVDDVPSLMLQVRQYPGGASPQVKLKRLQVWPLAADLKGQRRRLTIEARGTALRFSLDGVLIGALDDATQAEGTIGFLAPEAEAAVIHAVTLRAPDRPGFESRFEDGDNPLTGGDVGQDGLFLASGVPGKDLVVPLAHPAPLLRRAFAVKGDIVRARLHVAAGGFATVSLNGAPVGQSALATGWTAYDKRVLYQTHDVTVLLKAGDNVLTAELARGWYGITEPNEWYFHKAPWTAEPVLKARLEIILADGSTQALTTDGTWRAADGPCLWDSIYAGERRDARREPTGWREPGFDDHAWDAAVVAKGPAGRLVAAIHEPIAPVARHAAISVKEVRSGVWVFDFGRIRTGVPELSVTGTAGRTVSMVLAEKPRKDGGIQVASGLIDAQLMTWRYTLAGRGRETWRPAFGYGGFRYVQVTGLDGTPSLDTITAVEIHSNVARIGRFECADPLVNTIHDAARQGLLNNLHAAQTDTPSLEKNGWTGDAQASSAAAAVNFDVVRTWEKWLGDFVDAQAASGELPEIVPSTPYYGFENTPGWNYVWGPTPAWDVAAFVLPEELALRFGARAAEPVRALQRRLADYTARFLQAPDYRYDHGLGEYAAAGPTGPVDATSTAYVFHMLKATGQAALAAKVRAAYNARYWDGAGRRYVAPPEGGKPAPYCQTMNVLPVALGLVPDGQAQAVIDGLAADIAAKGHRLDVGVYALRYLPLLLSDHGHGETAWKVVTRTDEPSWGFWLKNDIRSMPEGWGLGSRSWNHHYFASISSWFYEGLAGLRPAAPGYARLRVRPVMPNGLGSAGASQRTPRGEASSRWVRRADGGVTLTVGVPGACEAEIWLPNGGRRLAHPPPGALWRGPRDGHAVYRVGPGSWTFEIAAL</sequence>
<dbReference type="InterPro" id="IPR006311">
    <property type="entry name" value="TAT_signal"/>
</dbReference>
<dbReference type="PROSITE" id="PS51318">
    <property type="entry name" value="TAT"/>
    <property type="match status" value="1"/>
</dbReference>
<feature type="domain" description="Alpha-L-rhamnosidase six-hairpin glycosidase" evidence="7">
    <location>
        <begin position="636"/>
        <end position="965"/>
    </location>
</feature>
<dbReference type="SUPFAM" id="SSF48208">
    <property type="entry name" value="Six-hairpin glycosidases"/>
    <property type="match status" value="1"/>
</dbReference>
<proteinExistence type="predicted"/>
<dbReference type="Gene3D" id="2.60.120.260">
    <property type="entry name" value="Galactose-binding domain-like"/>
    <property type="match status" value="2"/>
</dbReference>
<dbReference type="InterPro" id="IPR013783">
    <property type="entry name" value="Ig-like_fold"/>
</dbReference>
<evidence type="ECO:0000259" key="6">
    <source>
        <dbReference type="Pfam" id="PF08531"/>
    </source>
</evidence>
<evidence type="ECO:0000259" key="7">
    <source>
        <dbReference type="Pfam" id="PF17389"/>
    </source>
</evidence>
<dbReference type="EC" id="3.2.1.40" evidence="2"/>
<dbReference type="Gene3D" id="2.60.40.10">
    <property type="entry name" value="Immunoglobulins"/>
    <property type="match status" value="1"/>
</dbReference>
<feature type="domain" description="Alpha-L-rhamnosidase C-terminal" evidence="8">
    <location>
        <begin position="968"/>
        <end position="1038"/>
    </location>
</feature>
<gene>
    <name evidence="9" type="ORF">MZV50_19595</name>
</gene>
<dbReference type="PANTHER" id="PTHR33307:SF6">
    <property type="entry name" value="ALPHA-RHAMNOSIDASE (EUROFUNG)-RELATED"/>
    <property type="match status" value="1"/>
</dbReference>
<dbReference type="InterPro" id="IPR012341">
    <property type="entry name" value="6hp_glycosidase-like_sf"/>
</dbReference>
<evidence type="ECO:0000256" key="4">
    <source>
        <dbReference type="SAM" id="SignalP"/>
    </source>
</evidence>
<feature type="chain" id="PRO_5046682553" description="alpha-L-rhamnosidase" evidence="4">
    <location>
        <begin position="28"/>
        <end position="1071"/>
    </location>
</feature>
<dbReference type="Pfam" id="PF05592">
    <property type="entry name" value="Bac_rhamnosid"/>
    <property type="match status" value="1"/>
</dbReference>
<dbReference type="Gene3D" id="1.50.10.10">
    <property type="match status" value="1"/>
</dbReference>
<dbReference type="Gene3D" id="2.60.420.10">
    <property type="entry name" value="Maltose phosphorylase, domain 3"/>
    <property type="match status" value="1"/>
</dbReference>
<dbReference type="InterPro" id="IPR035396">
    <property type="entry name" value="Bac_rhamnosid6H"/>
</dbReference>
<dbReference type="EMBL" id="CP096040">
    <property type="protein sequence ID" value="USQ94757.1"/>
    <property type="molecule type" value="Genomic_DNA"/>
</dbReference>
<name>A0ABY4ZPN5_9CAUL</name>
<evidence type="ECO:0000259" key="8">
    <source>
        <dbReference type="Pfam" id="PF17390"/>
    </source>
</evidence>
<dbReference type="InterPro" id="IPR013737">
    <property type="entry name" value="Bac_rhamnosid_N"/>
</dbReference>
<protein>
    <recommendedName>
        <fullName evidence="2">alpha-L-rhamnosidase</fullName>
        <ecNumber evidence="2">3.2.1.40</ecNumber>
    </recommendedName>
</protein>
<evidence type="ECO:0000256" key="2">
    <source>
        <dbReference type="ARBA" id="ARBA00012652"/>
    </source>
</evidence>